<gene>
    <name evidence="2" type="ORF">SOO65_17745</name>
</gene>
<dbReference type="PANTHER" id="PTHR38011:SF2">
    <property type="entry name" value="BIFUNCTIONAL DEAMINASE-REDUCTASE DOMAIN PROTEIN"/>
    <property type="match status" value="1"/>
</dbReference>
<reference evidence="2 3" key="1">
    <citation type="submission" date="2023-11" db="EMBL/GenBank/DDBJ databases">
        <title>Peredibacter starrii A3.12.</title>
        <authorList>
            <person name="Mitchell R.J."/>
        </authorList>
    </citation>
    <scope>NUCLEOTIDE SEQUENCE [LARGE SCALE GENOMIC DNA]</scope>
    <source>
        <strain evidence="2 3">A3.12</strain>
    </source>
</reference>
<feature type="domain" description="Bacterial bifunctional deaminase-reductase C-terminal" evidence="1">
    <location>
        <begin position="2"/>
        <end position="194"/>
    </location>
</feature>
<evidence type="ECO:0000259" key="1">
    <source>
        <dbReference type="Pfam" id="PF01872"/>
    </source>
</evidence>
<dbReference type="InterPro" id="IPR002734">
    <property type="entry name" value="RibDG_C"/>
</dbReference>
<evidence type="ECO:0000313" key="3">
    <source>
        <dbReference type="Proteomes" id="UP001324634"/>
    </source>
</evidence>
<evidence type="ECO:0000313" key="2">
    <source>
        <dbReference type="EMBL" id="WPU64539.1"/>
    </source>
</evidence>
<dbReference type="KEGG" id="psti:SOO65_17745"/>
<sequence length="210" mass="23246">MRKVILVEFISIDNVIQAPGGPDEDTSDGFKFGGWLAPFFDQALGEALEISYGQPYDLLLGKKTYDIFAGYWPKVAAQTEGISETDRKFALEFDACTKYVATHNTDSLKWKNSKSLGLSVTQEVDKLRKEDGKNLLVIGSSKLAHTLLAHDLVDEMHLMIAPIILGKGKRLFDENSRPTSFKLNRSAVSTTGMLLMHYLRDGEVKTGSVA</sequence>
<protein>
    <submittedName>
        <fullName evidence="2">Dihydrofolate reductase family protein</fullName>
    </submittedName>
</protein>
<dbReference type="EMBL" id="CP139487">
    <property type="protein sequence ID" value="WPU64539.1"/>
    <property type="molecule type" value="Genomic_DNA"/>
</dbReference>
<dbReference type="AlphaFoldDB" id="A0AAX4HNM5"/>
<dbReference type="Pfam" id="PF01872">
    <property type="entry name" value="RibD_C"/>
    <property type="match status" value="1"/>
</dbReference>
<dbReference type="SUPFAM" id="SSF53597">
    <property type="entry name" value="Dihydrofolate reductase-like"/>
    <property type="match status" value="1"/>
</dbReference>
<proteinExistence type="predicted"/>
<organism evidence="2 3">
    <name type="scientific">Peredibacter starrii</name>
    <dbReference type="NCBI Taxonomy" id="28202"/>
    <lineage>
        <taxon>Bacteria</taxon>
        <taxon>Pseudomonadati</taxon>
        <taxon>Bdellovibrionota</taxon>
        <taxon>Bacteriovoracia</taxon>
        <taxon>Bacteriovoracales</taxon>
        <taxon>Bacteriovoracaceae</taxon>
        <taxon>Peredibacter</taxon>
    </lineage>
</organism>
<dbReference type="GO" id="GO:0009231">
    <property type="term" value="P:riboflavin biosynthetic process"/>
    <property type="evidence" value="ECO:0007669"/>
    <property type="project" value="InterPro"/>
</dbReference>
<dbReference type="InterPro" id="IPR050765">
    <property type="entry name" value="Riboflavin_Biosynth_HTPR"/>
</dbReference>
<dbReference type="RefSeq" id="WP_321393516.1">
    <property type="nucleotide sequence ID" value="NZ_CP139487.1"/>
</dbReference>
<dbReference type="InterPro" id="IPR024072">
    <property type="entry name" value="DHFR-like_dom_sf"/>
</dbReference>
<keyword evidence="3" id="KW-1185">Reference proteome</keyword>
<dbReference type="PANTHER" id="PTHR38011">
    <property type="entry name" value="DIHYDROFOLATE REDUCTASE FAMILY PROTEIN (AFU_ORTHOLOGUE AFUA_8G06820)"/>
    <property type="match status" value="1"/>
</dbReference>
<name>A0AAX4HNM5_9BACT</name>
<dbReference type="Gene3D" id="3.40.430.10">
    <property type="entry name" value="Dihydrofolate Reductase, subunit A"/>
    <property type="match status" value="1"/>
</dbReference>
<dbReference type="GO" id="GO:0008703">
    <property type="term" value="F:5-amino-6-(5-phosphoribosylamino)uracil reductase activity"/>
    <property type="evidence" value="ECO:0007669"/>
    <property type="project" value="InterPro"/>
</dbReference>
<dbReference type="Proteomes" id="UP001324634">
    <property type="component" value="Chromosome"/>
</dbReference>
<accession>A0AAX4HNM5</accession>